<keyword evidence="6" id="KW-0804">Transcription</keyword>
<dbReference type="GO" id="GO:0005634">
    <property type="term" value="C:nucleus"/>
    <property type="evidence" value="ECO:0007669"/>
    <property type="project" value="UniProtKB-SubCell"/>
</dbReference>
<evidence type="ECO:0000256" key="8">
    <source>
        <dbReference type="SAM" id="MobiDB-lite"/>
    </source>
</evidence>
<keyword evidence="5" id="KW-0238">DNA-binding</keyword>
<keyword evidence="9" id="KW-0812">Transmembrane</keyword>
<evidence type="ECO:0000256" key="9">
    <source>
        <dbReference type="SAM" id="Phobius"/>
    </source>
</evidence>
<dbReference type="GO" id="GO:0005789">
    <property type="term" value="C:endoplasmic reticulum membrane"/>
    <property type="evidence" value="ECO:0007669"/>
    <property type="project" value="UniProtKB-SubCell"/>
</dbReference>
<dbReference type="GO" id="GO:0003677">
    <property type="term" value="F:DNA binding"/>
    <property type="evidence" value="ECO:0007669"/>
    <property type="project" value="UniProtKB-KW"/>
</dbReference>
<keyword evidence="7" id="KW-0539">Nucleus</keyword>
<feature type="domain" description="BZIP" evidence="10">
    <location>
        <begin position="181"/>
        <end position="223"/>
    </location>
</feature>
<dbReference type="GO" id="GO:0003700">
    <property type="term" value="F:DNA-binding transcription factor activity"/>
    <property type="evidence" value="ECO:0007669"/>
    <property type="project" value="InterPro"/>
</dbReference>
<keyword evidence="9" id="KW-1133">Transmembrane helix</keyword>
<dbReference type="PROSITE" id="PS00036">
    <property type="entry name" value="BZIP_BASIC"/>
    <property type="match status" value="1"/>
</dbReference>
<dbReference type="PANTHER" id="PTHR47416">
    <property type="entry name" value="BASIC-LEUCINE ZIPPER TRANSCRIPTION FACTOR F-RELATED"/>
    <property type="match status" value="1"/>
</dbReference>
<keyword evidence="12" id="KW-1185">Reference proteome</keyword>
<dbReference type="PROSITE" id="PS50217">
    <property type="entry name" value="BZIP"/>
    <property type="match status" value="1"/>
</dbReference>
<protein>
    <recommendedName>
        <fullName evidence="10">BZIP domain-containing protein</fullName>
    </recommendedName>
</protein>
<reference evidence="11 12" key="1">
    <citation type="submission" date="2024-01" db="EMBL/GenBank/DDBJ databases">
        <title>The complete chloroplast genome sequence of Lithospermum erythrorhizon: insights into the phylogenetic relationship among Boraginaceae species and the maternal lineages of purple gromwells.</title>
        <authorList>
            <person name="Okada T."/>
            <person name="Watanabe K."/>
        </authorList>
    </citation>
    <scope>NUCLEOTIDE SEQUENCE [LARGE SCALE GENOMIC DNA]</scope>
</reference>
<comment type="similarity">
    <text evidence="3">Belongs to the bZIP family.</text>
</comment>
<feature type="region of interest" description="Disordered" evidence="8">
    <location>
        <begin position="121"/>
        <end position="195"/>
    </location>
</feature>
<gene>
    <name evidence="11" type="ORF">LIER_36943</name>
</gene>
<dbReference type="EMBL" id="BAABME010017274">
    <property type="protein sequence ID" value="GAA0149479.1"/>
    <property type="molecule type" value="Genomic_DNA"/>
</dbReference>
<dbReference type="AlphaFoldDB" id="A0AAV3PCY2"/>
<dbReference type="Gene3D" id="1.20.5.170">
    <property type="match status" value="1"/>
</dbReference>
<dbReference type="Proteomes" id="UP001454036">
    <property type="component" value="Unassembled WGS sequence"/>
</dbReference>
<keyword evidence="9" id="KW-0472">Membrane</keyword>
<evidence type="ECO:0000256" key="2">
    <source>
        <dbReference type="ARBA" id="ARBA00004389"/>
    </source>
</evidence>
<comment type="subcellular location">
    <subcellularLocation>
        <location evidence="2">Endoplasmic reticulum membrane</location>
        <topology evidence="2">Single-pass membrane protein</topology>
    </subcellularLocation>
    <subcellularLocation>
        <location evidence="1">Nucleus</location>
    </subcellularLocation>
</comment>
<evidence type="ECO:0000256" key="1">
    <source>
        <dbReference type="ARBA" id="ARBA00004123"/>
    </source>
</evidence>
<organism evidence="11 12">
    <name type="scientific">Lithospermum erythrorhizon</name>
    <name type="common">Purple gromwell</name>
    <name type="synonym">Lithospermum officinale var. erythrorhizon</name>
    <dbReference type="NCBI Taxonomy" id="34254"/>
    <lineage>
        <taxon>Eukaryota</taxon>
        <taxon>Viridiplantae</taxon>
        <taxon>Streptophyta</taxon>
        <taxon>Embryophyta</taxon>
        <taxon>Tracheophyta</taxon>
        <taxon>Spermatophyta</taxon>
        <taxon>Magnoliopsida</taxon>
        <taxon>eudicotyledons</taxon>
        <taxon>Gunneridae</taxon>
        <taxon>Pentapetalae</taxon>
        <taxon>asterids</taxon>
        <taxon>lamiids</taxon>
        <taxon>Boraginales</taxon>
        <taxon>Boraginaceae</taxon>
        <taxon>Boraginoideae</taxon>
        <taxon>Lithospermeae</taxon>
        <taxon>Lithospermum</taxon>
    </lineage>
</organism>
<dbReference type="CDD" id="cd14704">
    <property type="entry name" value="bZIP_HY5-like"/>
    <property type="match status" value="1"/>
</dbReference>
<sequence>MVDDGFVDFGVCEDGLLGKIDWDNVVLNFDEVDDFELFGDELSNPSPPLSISDIEQFLMDDEHDDALKDCTFDPVNAFLDDVLVDSPDEEHDGALKDCTFEPTSLFLEDVLLDSPVEDSEGVCAKGDCSSSVVSEDGEQKFEDVSPMSENGEKMFKDVSPQEDEVGDKEEDVDEDHDDDPLTKKRKRQLRNRDAAVRSRERKKEYVRDLEMKSKYFEAECRRLGMLLQCCLAENHALRLSMQNTMTVDASRTKQESAVLVMESLLLGSLLWFLGIICLLILPSQLYATPKEVQLGKGESGSQGNLFPRKGSSEILRNRILQSFMMGKSCKASRSRMKLEVEAQVIRCIS</sequence>
<comment type="caution">
    <text evidence="11">The sequence shown here is derived from an EMBL/GenBank/DDBJ whole genome shotgun (WGS) entry which is preliminary data.</text>
</comment>
<dbReference type="InterPro" id="IPR004827">
    <property type="entry name" value="bZIP"/>
</dbReference>
<evidence type="ECO:0000313" key="12">
    <source>
        <dbReference type="Proteomes" id="UP001454036"/>
    </source>
</evidence>
<evidence type="ECO:0000256" key="6">
    <source>
        <dbReference type="ARBA" id="ARBA00023163"/>
    </source>
</evidence>
<feature type="transmembrane region" description="Helical" evidence="9">
    <location>
        <begin position="257"/>
        <end position="281"/>
    </location>
</feature>
<evidence type="ECO:0000256" key="5">
    <source>
        <dbReference type="ARBA" id="ARBA00023125"/>
    </source>
</evidence>
<evidence type="ECO:0000313" key="11">
    <source>
        <dbReference type="EMBL" id="GAA0149479.1"/>
    </source>
</evidence>
<dbReference type="Pfam" id="PF00170">
    <property type="entry name" value="bZIP_1"/>
    <property type="match status" value="1"/>
</dbReference>
<proteinExistence type="inferred from homology"/>
<dbReference type="SUPFAM" id="SSF57959">
    <property type="entry name" value="Leucine zipper domain"/>
    <property type="match status" value="1"/>
</dbReference>
<dbReference type="SMART" id="SM00338">
    <property type="entry name" value="BRLZ"/>
    <property type="match status" value="1"/>
</dbReference>
<keyword evidence="4" id="KW-0805">Transcription regulation</keyword>
<evidence type="ECO:0000259" key="10">
    <source>
        <dbReference type="PROSITE" id="PS50217"/>
    </source>
</evidence>
<evidence type="ECO:0000256" key="3">
    <source>
        <dbReference type="ARBA" id="ARBA00007163"/>
    </source>
</evidence>
<evidence type="ECO:0000256" key="4">
    <source>
        <dbReference type="ARBA" id="ARBA00023015"/>
    </source>
</evidence>
<dbReference type="InterPro" id="IPR046347">
    <property type="entry name" value="bZIP_sf"/>
</dbReference>
<dbReference type="PANTHER" id="PTHR47416:SF8">
    <property type="entry name" value="BASIC-LEUCINE ZIPPER TRANSCRIPTION FACTOR E-RELATED"/>
    <property type="match status" value="1"/>
</dbReference>
<accession>A0AAV3PCY2</accession>
<evidence type="ECO:0000256" key="7">
    <source>
        <dbReference type="ARBA" id="ARBA00023242"/>
    </source>
</evidence>
<name>A0AAV3PCY2_LITER</name>
<feature type="compositionally biased region" description="Acidic residues" evidence="8">
    <location>
        <begin position="160"/>
        <end position="178"/>
    </location>
</feature>